<dbReference type="STRING" id="443610.VE25_10535"/>
<dbReference type="Pfam" id="PF13480">
    <property type="entry name" value="Acetyltransf_6"/>
    <property type="match status" value="1"/>
</dbReference>
<reference evidence="2 3" key="1">
    <citation type="submission" date="2015-03" db="EMBL/GenBank/DDBJ databases">
        <authorList>
            <person name="Hassan Y.I."/>
            <person name="Lepp D."/>
            <person name="Li X.-Z."/>
            <person name="Zhou T."/>
        </authorList>
    </citation>
    <scope>NUCLEOTIDE SEQUENCE [LARGE SCALE GENOMIC DNA]</scope>
    <source>
        <strain evidence="2 3">BD-c194</strain>
    </source>
</reference>
<comment type="caution">
    <text evidence="2">The sequence shown here is derived from an EMBL/GenBank/DDBJ whole genome shotgun (WGS) entry which is preliminary data.</text>
</comment>
<dbReference type="PATRIC" id="fig|443610.3.peg.307"/>
<proteinExistence type="predicted"/>
<evidence type="ECO:0000259" key="1">
    <source>
        <dbReference type="Pfam" id="PF13480"/>
    </source>
</evidence>
<dbReference type="SUPFAM" id="SSF55729">
    <property type="entry name" value="Acyl-CoA N-acyltransferases (Nat)"/>
    <property type="match status" value="1"/>
</dbReference>
<sequence length="405" mass="44239">MSGEAAPLGGFSGPVFSMGSSGSRDTQALAPGVSVVRTREAFDALAPAWQALERQAPGAVFFQSMAWCRAVFDHEAARGNSRFEPVIAVLSEGETVKAVLPLERVKTLMRKVLVPFGHAFAQYSDFLVAPGLDPTAALAVLVAAATAAAPSDMLSFLKVRKGSALAQGMPADNLVTGTPQGAPYVALDSFPDYPAYFQTIKSKTRKNMRNARNRLEREAPLVHRVAEDREDILGVIERTYAGRAERLKDQGLTSRAFSDDGFHEFCRHLPDAPDVDILATSLLHKGEPVAEQWGFVHNRRYYAFVAARDFGNSDESPGKLHLGEVIRACSDRGLKGADLLVPVMPYKLTWATDVVEVTDHALPLTWRGRLLTRFWDQGLRPRLKRAVMASPKGLRSVIMRALGRG</sequence>
<dbReference type="OrthoDB" id="8193702at2"/>
<keyword evidence="3" id="KW-1185">Reference proteome</keyword>
<dbReference type="InterPro" id="IPR038740">
    <property type="entry name" value="BioF2-like_GNAT_dom"/>
</dbReference>
<organism evidence="2 3">
    <name type="scientific">Devosia geojensis</name>
    <dbReference type="NCBI Taxonomy" id="443610"/>
    <lineage>
        <taxon>Bacteria</taxon>
        <taxon>Pseudomonadati</taxon>
        <taxon>Pseudomonadota</taxon>
        <taxon>Alphaproteobacteria</taxon>
        <taxon>Hyphomicrobiales</taxon>
        <taxon>Devosiaceae</taxon>
        <taxon>Devosia</taxon>
    </lineage>
</organism>
<name>A0A0F5FSN0_9HYPH</name>
<evidence type="ECO:0000313" key="2">
    <source>
        <dbReference type="EMBL" id="KKB11881.1"/>
    </source>
</evidence>
<dbReference type="EMBL" id="JZEX01000106">
    <property type="protein sequence ID" value="KKB11881.1"/>
    <property type="molecule type" value="Genomic_DNA"/>
</dbReference>
<dbReference type="AlphaFoldDB" id="A0A0F5FSN0"/>
<feature type="domain" description="BioF2-like acetyltransferase" evidence="1">
    <location>
        <begin position="202"/>
        <end position="347"/>
    </location>
</feature>
<evidence type="ECO:0000313" key="3">
    <source>
        <dbReference type="Proteomes" id="UP000033632"/>
    </source>
</evidence>
<protein>
    <recommendedName>
        <fullName evidence="1">BioF2-like acetyltransferase domain-containing protein</fullName>
    </recommendedName>
</protein>
<dbReference type="InterPro" id="IPR016181">
    <property type="entry name" value="Acyl_CoA_acyltransferase"/>
</dbReference>
<gene>
    <name evidence="2" type="ORF">VE25_10535</name>
</gene>
<dbReference type="RefSeq" id="WP_046108571.1">
    <property type="nucleotide sequence ID" value="NZ_JZEX01000106.1"/>
</dbReference>
<dbReference type="Proteomes" id="UP000033632">
    <property type="component" value="Unassembled WGS sequence"/>
</dbReference>
<dbReference type="Gene3D" id="3.40.630.30">
    <property type="match status" value="1"/>
</dbReference>
<accession>A0A0F5FSN0</accession>